<sequence length="65" mass="7577">MKHEKIEELTKKMLACGYHDDQIKHILRDTIENNLDDDGSLQEKLIIDVLESYIEFGTKCKQGIK</sequence>
<dbReference type="Proteomes" id="UP000049855">
    <property type="component" value="Unassembled WGS sequence"/>
</dbReference>
<gene>
    <name evidence="1" type="ORF">SpAn4DRAFT_0960</name>
</gene>
<protein>
    <submittedName>
        <fullName evidence="1">Uncharacterized protein</fullName>
    </submittedName>
</protein>
<keyword evidence="2" id="KW-1185">Reference proteome</keyword>
<dbReference type="AlphaFoldDB" id="A0A0U1L490"/>
<accession>A0A0U1L490</accession>
<reference evidence="2" key="1">
    <citation type="submission" date="2015-03" db="EMBL/GenBank/DDBJ databases">
        <authorList>
            <person name="Nijsse Bart"/>
        </authorList>
    </citation>
    <scope>NUCLEOTIDE SEQUENCE [LARGE SCALE GENOMIC DNA]</scope>
</reference>
<proteinExistence type="predicted"/>
<dbReference type="EMBL" id="CTRP01000014">
    <property type="protein sequence ID" value="CQR74498.1"/>
    <property type="molecule type" value="Genomic_DNA"/>
</dbReference>
<evidence type="ECO:0000313" key="2">
    <source>
        <dbReference type="Proteomes" id="UP000049855"/>
    </source>
</evidence>
<dbReference type="RefSeq" id="WP_021170482.1">
    <property type="nucleotide sequence ID" value="NZ_CTRP01000014.1"/>
</dbReference>
<organism evidence="1 2">
    <name type="scientific">Sporomusa ovata</name>
    <dbReference type="NCBI Taxonomy" id="2378"/>
    <lineage>
        <taxon>Bacteria</taxon>
        <taxon>Bacillati</taxon>
        <taxon>Bacillota</taxon>
        <taxon>Negativicutes</taxon>
        <taxon>Selenomonadales</taxon>
        <taxon>Sporomusaceae</taxon>
        <taxon>Sporomusa</taxon>
    </lineage>
</organism>
<name>A0A0U1L490_9FIRM</name>
<evidence type="ECO:0000313" key="1">
    <source>
        <dbReference type="EMBL" id="CQR74498.1"/>
    </source>
</evidence>